<dbReference type="InterPro" id="IPR039425">
    <property type="entry name" value="RNA_pol_sigma-70-like"/>
</dbReference>
<dbReference type="GO" id="GO:0003677">
    <property type="term" value="F:DNA binding"/>
    <property type="evidence" value="ECO:0007669"/>
    <property type="project" value="InterPro"/>
</dbReference>
<feature type="domain" description="RNA polymerase sigma-70 region 2" evidence="5">
    <location>
        <begin position="15"/>
        <end position="81"/>
    </location>
</feature>
<evidence type="ECO:0000256" key="3">
    <source>
        <dbReference type="ARBA" id="ARBA00023082"/>
    </source>
</evidence>
<dbReference type="SUPFAM" id="SSF88659">
    <property type="entry name" value="Sigma3 and sigma4 domains of RNA polymerase sigma factors"/>
    <property type="match status" value="1"/>
</dbReference>
<dbReference type="InterPro" id="IPR036388">
    <property type="entry name" value="WH-like_DNA-bd_sf"/>
</dbReference>
<dbReference type="PANTHER" id="PTHR43133">
    <property type="entry name" value="RNA POLYMERASE ECF-TYPE SIGMA FACTO"/>
    <property type="match status" value="1"/>
</dbReference>
<dbReference type="GO" id="GO:0016987">
    <property type="term" value="F:sigma factor activity"/>
    <property type="evidence" value="ECO:0007669"/>
    <property type="project" value="UniProtKB-KW"/>
</dbReference>
<gene>
    <name evidence="7" type="ORF">MNBD_PLANCTO02-3330</name>
</gene>
<evidence type="ECO:0000256" key="1">
    <source>
        <dbReference type="ARBA" id="ARBA00010641"/>
    </source>
</evidence>
<dbReference type="Pfam" id="PF08281">
    <property type="entry name" value="Sigma70_r4_2"/>
    <property type="match status" value="1"/>
</dbReference>
<organism evidence="7">
    <name type="scientific">hydrothermal vent metagenome</name>
    <dbReference type="NCBI Taxonomy" id="652676"/>
    <lineage>
        <taxon>unclassified sequences</taxon>
        <taxon>metagenomes</taxon>
        <taxon>ecological metagenomes</taxon>
    </lineage>
</organism>
<sequence>MTIGSFTQAQGARWILQHRAPLYGYIYACVRNHADAEDVFQDVTVAVLESIKQLRKESEFFVWAREIAFRRLMSHIRKNKKETSLNPHVIAAMAEATDRVEQASPFSQEREVLLECLEKLPQQSRDLVLLRYENSNQRLKEIARKEGLTTQAVYSKLKRIKEILRNCVSLNLLKETL</sequence>
<dbReference type="EMBL" id="UOGL01000588">
    <property type="protein sequence ID" value="VAX41809.1"/>
    <property type="molecule type" value="Genomic_DNA"/>
</dbReference>
<dbReference type="InterPro" id="IPR013325">
    <property type="entry name" value="RNA_pol_sigma_r2"/>
</dbReference>
<dbReference type="GO" id="GO:0006352">
    <property type="term" value="P:DNA-templated transcription initiation"/>
    <property type="evidence" value="ECO:0007669"/>
    <property type="project" value="InterPro"/>
</dbReference>
<reference evidence="7" key="1">
    <citation type="submission" date="2018-06" db="EMBL/GenBank/DDBJ databases">
        <authorList>
            <person name="Zhirakovskaya E."/>
        </authorList>
    </citation>
    <scope>NUCLEOTIDE SEQUENCE</scope>
</reference>
<evidence type="ECO:0000259" key="5">
    <source>
        <dbReference type="Pfam" id="PF04542"/>
    </source>
</evidence>
<dbReference type="SUPFAM" id="SSF88946">
    <property type="entry name" value="Sigma2 domain of RNA polymerase sigma factors"/>
    <property type="match status" value="1"/>
</dbReference>
<keyword evidence="4" id="KW-0804">Transcription</keyword>
<keyword evidence="3" id="KW-0731">Sigma factor</keyword>
<dbReference type="InterPro" id="IPR013249">
    <property type="entry name" value="RNA_pol_sigma70_r4_t2"/>
</dbReference>
<protein>
    <recommendedName>
        <fullName evidence="8">RNA polymerase sigma-70 region 2 domain-containing protein</fullName>
    </recommendedName>
</protein>
<evidence type="ECO:0000256" key="2">
    <source>
        <dbReference type="ARBA" id="ARBA00023015"/>
    </source>
</evidence>
<dbReference type="NCBIfam" id="TIGR02937">
    <property type="entry name" value="sigma70-ECF"/>
    <property type="match status" value="1"/>
</dbReference>
<dbReference type="InterPro" id="IPR013324">
    <property type="entry name" value="RNA_pol_sigma_r3/r4-like"/>
</dbReference>
<dbReference type="Pfam" id="PF04542">
    <property type="entry name" value="Sigma70_r2"/>
    <property type="match status" value="1"/>
</dbReference>
<dbReference type="InterPro" id="IPR007627">
    <property type="entry name" value="RNA_pol_sigma70_r2"/>
</dbReference>
<comment type="similarity">
    <text evidence="1">Belongs to the sigma-70 factor family. ECF subfamily.</text>
</comment>
<proteinExistence type="inferred from homology"/>
<dbReference type="AlphaFoldDB" id="A0A3B1DHE1"/>
<evidence type="ECO:0008006" key="8">
    <source>
        <dbReference type="Google" id="ProtNLM"/>
    </source>
</evidence>
<dbReference type="Gene3D" id="1.10.10.10">
    <property type="entry name" value="Winged helix-like DNA-binding domain superfamily/Winged helix DNA-binding domain"/>
    <property type="match status" value="1"/>
</dbReference>
<feature type="domain" description="RNA polymerase sigma factor 70 region 4 type 2" evidence="6">
    <location>
        <begin position="111"/>
        <end position="162"/>
    </location>
</feature>
<evidence type="ECO:0000256" key="4">
    <source>
        <dbReference type="ARBA" id="ARBA00023163"/>
    </source>
</evidence>
<evidence type="ECO:0000259" key="6">
    <source>
        <dbReference type="Pfam" id="PF08281"/>
    </source>
</evidence>
<dbReference type="PANTHER" id="PTHR43133:SF51">
    <property type="entry name" value="RNA POLYMERASE SIGMA FACTOR"/>
    <property type="match status" value="1"/>
</dbReference>
<dbReference type="Gene3D" id="1.10.1740.10">
    <property type="match status" value="1"/>
</dbReference>
<accession>A0A3B1DHE1</accession>
<keyword evidence="2" id="KW-0805">Transcription regulation</keyword>
<evidence type="ECO:0000313" key="7">
    <source>
        <dbReference type="EMBL" id="VAX41809.1"/>
    </source>
</evidence>
<dbReference type="InterPro" id="IPR014284">
    <property type="entry name" value="RNA_pol_sigma-70_dom"/>
</dbReference>
<name>A0A3B1DHE1_9ZZZZ</name>